<organism evidence="2 3">
    <name type="scientific">Moritella viscosa</name>
    <dbReference type="NCBI Taxonomy" id="80854"/>
    <lineage>
        <taxon>Bacteria</taxon>
        <taxon>Pseudomonadati</taxon>
        <taxon>Pseudomonadota</taxon>
        <taxon>Gammaproteobacteria</taxon>
        <taxon>Alteromonadales</taxon>
        <taxon>Moritellaceae</taxon>
        <taxon>Moritella</taxon>
    </lineage>
</organism>
<dbReference type="RefSeq" id="WP_075499499.1">
    <property type="nucleotide sequence ID" value="NZ_CAWRCN010000103.1"/>
</dbReference>
<dbReference type="PROSITE" id="PS51257">
    <property type="entry name" value="PROKAR_LIPOPROTEIN"/>
    <property type="match status" value="1"/>
</dbReference>
<dbReference type="EMBL" id="FPLJ01000055">
    <property type="protein sequence ID" value="SGY93131.1"/>
    <property type="molecule type" value="Genomic_DNA"/>
</dbReference>
<accession>A0ABY1HET1</accession>
<protein>
    <submittedName>
        <fullName evidence="2">Lipoprotein LpqB, GerMN domain</fullName>
    </submittedName>
</protein>
<name>A0ABY1HET1_9GAMM</name>
<keyword evidence="1" id="KW-0732">Signal</keyword>
<evidence type="ECO:0000313" key="2">
    <source>
        <dbReference type="EMBL" id="SGY93131.1"/>
    </source>
</evidence>
<keyword evidence="3" id="KW-1185">Reference proteome</keyword>
<evidence type="ECO:0000256" key="1">
    <source>
        <dbReference type="SAM" id="SignalP"/>
    </source>
</evidence>
<evidence type="ECO:0000313" key="3">
    <source>
        <dbReference type="Proteomes" id="UP000182660"/>
    </source>
</evidence>
<feature type="chain" id="PRO_5045463736" evidence="1">
    <location>
        <begin position="19"/>
        <end position="122"/>
    </location>
</feature>
<gene>
    <name evidence="2" type="ORF">MT2528_2516</name>
</gene>
<sequence>MKKLLLALPFSILLTACGSDSVEDIAHQYCLDVKQMNFNGARELALDSVVSNRQAMYEQNKGKYSMVFGSQNCNVTKIEEDGIDRTAYFGGSKLDSVMLEFSEEEDRYIVVVDAFKNDLKLY</sequence>
<dbReference type="Proteomes" id="UP000182660">
    <property type="component" value="Unassembled WGS sequence"/>
</dbReference>
<reference evidence="2 3" key="1">
    <citation type="submission" date="2016-11" db="EMBL/GenBank/DDBJ databases">
        <authorList>
            <person name="Klemetsen T."/>
        </authorList>
    </citation>
    <scope>NUCLEOTIDE SEQUENCE [LARGE SCALE GENOMIC DNA]</scope>
    <source>
        <strain evidence="2">MT 2528</strain>
    </source>
</reference>
<comment type="caution">
    <text evidence="2">The sequence shown here is derived from an EMBL/GenBank/DDBJ whole genome shotgun (WGS) entry which is preliminary data.</text>
</comment>
<proteinExistence type="predicted"/>
<keyword evidence="2" id="KW-0449">Lipoprotein</keyword>
<feature type="signal peptide" evidence="1">
    <location>
        <begin position="1"/>
        <end position="18"/>
    </location>
</feature>